<feature type="transmembrane region" description="Helical" evidence="7">
    <location>
        <begin position="391"/>
        <end position="408"/>
    </location>
</feature>
<gene>
    <name evidence="9" type="ORF">OIDMADRAFT_114693</name>
</gene>
<feature type="transmembrane region" description="Helical" evidence="7">
    <location>
        <begin position="251"/>
        <end position="270"/>
    </location>
</feature>
<organism evidence="9 10">
    <name type="scientific">Oidiodendron maius (strain Zn)</name>
    <dbReference type="NCBI Taxonomy" id="913774"/>
    <lineage>
        <taxon>Eukaryota</taxon>
        <taxon>Fungi</taxon>
        <taxon>Dikarya</taxon>
        <taxon>Ascomycota</taxon>
        <taxon>Pezizomycotina</taxon>
        <taxon>Leotiomycetes</taxon>
        <taxon>Leotiomycetes incertae sedis</taxon>
        <taxon>Myxotrichaceae</taxon>
        <taxon>Oidiodendron</taxon>
    </lineage>
</organism>
<feature type="transmembrane region" description="Helical" evidence="7">
    <location>
        <begin position="414"/>
        <end position="436"/>
    </location>
</feature>
<dbReference type="InterPro" id="IPR011701">
    <property type="entry name" value="MFS"/>
</dbReference>
<feature type="region of interest" description="Disordered" evidence="6">
    <location>
        <begin position="30"/>
        <end position="49"/>
    </location>
</feature>
<dbReference type="PRINTS" id="PR01036">
    <property type="entry name" value="TCRTETB"/>
</dbReference>
<feature type="transmembrane region" description="Helical" evidence="7">
    <location>
        <begin position="282"/>
        <end position="301"/>
    </location>
</feature>
<dbReference type="AlphaFoldDB" id="A0A0C3DRC9"/>
<dbReference type="InParanoid" id="A0A0C3DRC9"/>
<dbReference type="GO" id="GO:0022857">
    <property type="term" value="F:transmembrane transporter activity"/>
    <property type="evidence" value="ECO:0007669"/>
    <property type="project" value="InterPro"/>
</dbReference>
<feature type="transmembrane region" description="Helical" evidence="7">
    <location>
        <begin position="528"/>
        <end position="547"/>
    </location>
</feature>
<keyword evidence="10" id="KW-1185">Reference proteome</keyword>
<proteinExistence type="inferred from homology"/>
<keyword evidence="4 7" id="KW-1133">Transmembrane helix</keyword>
<feature type="transmembrane region" description="Helical" evidence="7">
    <location>
        <begin position="127"/>
        <end position="146"/>
    </location>
</feature>
<evidence type="ECO:0000313" key="10">
    <source>
        <dbReference type="Proteomes" id="UP000054321"/>
    </source>
</evidence>
<evidence type="ECO:0000256" key="6">
    <source>
        <dbReference type="SAM" id="MobiDB-lite"/>
    </source>
</evidence>
<feature type="transmembrane region" description="Helical" evidence="7">
    <location>
        <begin position="322"/>
        <end position="349"/>
    </location>
</feature>
<dbReference type="GO" id="GO:0005886">
    <property type="term" value="C:plasma membrane"/>
    <property type="evidence" value="ECO:0007669"/>
    <property type="project" value="TreeGrafter"/>
</dbReference>
<dbReference type="Gene3D" id="1.20.1720.10">
    <property type="entry name" value="Multidrug resistance protein D"/>
    <property type="match status" value="1"/>
</dbReference>
<evidence type="ECO:0000259" key="8">
    <source>
        <dbReference type="PROSITE" id="PS50850"/>
    </source>
</evidence>
<name>A0A0C3DRC9_OIDMZ</name>
<dbReference type="InterPro" id="IPR036259">
    <property type="entry name" value="MFS_trans_sf"/>
</dbReference>
<dbReference type="InterPro" id="IPR020846">
    <property type="entry name" value="MFS_dom"/>
</dbReference>
<dbReference type="PANTHER" id="PTHR23501:SF102">
    <property type="entry name" value="DRUG TRANSPORTER, PUTATIVE (AFU_ORTHOLOGUE AFUA_3G08530)-RELATED"/>
    <property type="match status" value="1"/>
</dbReference>
<evidence type="ECO:0000256" key="1">
    <source>
        <dbReference type="ARBA" id="ARBA00004141"/>
    </source>
</evidence>
<reference evidence="9 10" key="1">
    <citation type="submission" date="2014-04" db="EMBL/GenBank/DDBJ databases">
        <authorList>
            <consortium name="DOE Joint Genome Institute"/>
            <person name="Kuo A."/>
            <person name="Martino E."/>
            <person name="Perotto S."/>
            <person name="Kohler A."/>
            <person name="Nagy L.G."/>
            <person name="Floudas D."/>
            <person name="Copeland A."/>
            <person name="Barry K.W."/>
            <person name="Cichocki N."/>
            <person name="Veneault-Fourrey C."/>
            <person name="LaButti K."/>
            <person name="Lindquist E.A."/>
            <person name="Lipzen A."/>
            <person name="Lundell T."/>
            <person name="Morin E."/>
            <person name="Murat C."/>
            <person name="Sun H."/>
            <person name="Tunlid A."/>
            <person name="Henrissat B."/>
            <person name="Grigoriev I.V."/>
            <person name="Hibbett D.S."/>
            <person name="Martin F."/>
            <person name="Nordberg H.P."/>
            <person name="Cantor M.N."/>
            <person name="Hua S.X."/>
        </authorList>
    </citation>
    <scope>NUCLEOTIDE SEQUENCE [LARGE SCALE GENOMIC DNA]</scope>
    <source>
        <strain evidence="9 10">Zn</strain>
    </source>
</reference>
<comment type="similarity">
    <text evidence="2">Belongs to the major facilitator superfamily. TCR/Tet family.</text>
</comment>
<feature type="transmembrane region" description="Helical" evidence="7">
    <location>
        <begin position="62"/>
        <end position="85"/>
    </location>
</feature>
<evidence type="ECO:0000256" key="2">
    <source>
        <dbReference type="ARBA" id="ARBA00007520"/>
    </source>
</evidence>
<protein>
    <recommendedName>
        <fullName evidence="8">Major facilitator superfamily (MFS) profile domain-containing protein</fullName>
    </recommendedName>
</protein>
<dbReference type="HOGENOM" id="CLU_000960_22_0_1"/>
<evidence type="ECO:0000256" key="5">
    <source>
        <dbReference type="ARBA" id="ARBA00023136"/>
    </source>
</evidence>
<evidence type="ECO:0000256" key="7">
    <source>
        <dbReference type="SAM" id="Phobius"/>
    </source>
</evidence>
<dbReference type="FunCoup" id="A0A0C3DRC9">
    <property type="interactions" value="43"/>
</dbReference>
<keyword evidence="3 7" id="KW-0812">Transmembrane</keyword>
<sequence length="576" mass="61808">MSSAILDIETSDVSSVVLIEDKVEAVDAKDNLTKTSPNADQEDSPTAPAPVPKKSFKFKLTVFMLCLASVVVAMDSVIVASSLAAITVDLKGESLEAFWVGTSYLLSQTITIPIYGTLSDIFGRKWVMISAISLFLFGSILCATANNMGWLVAARVVQGLGGGGCLTLVTVIISDITTLRERPKYLAMGAFAWALGTNIGVPVGGAIGQYTSWKWVFWINIPICVISLAGLIYALHLNKEISSLRSKMARIDYLGMFIFLTSTTLFLYGLTTGGTMSPWRSAGVLAPLIIGVLGLGSFIITESKWTKEPMVPLRIFSNRTANAGFFGAFIHGLVLWSFAYYLVIFFLGARQDPLFKSSAETLPGSAPVALSAVFCGLWVSRTLRFQKMTWLAWILLTVGNGLNILMKPESGPGIIYGLRVISAIGGGFLFQLPLFAVHATTMDENLGIATSTLTFFRSLGQAFGVAIGGTVFQNQFDQSVNRAVVAGKIPPAYIVTGAQAAGAYGSIGEFPVEITNVYRYVYADSLRVVWYVTTGLAGAGLIASLLVRNESMDRGNNAKQAFKDQKNSPPVGTEAV</sequence>
<dbReference type="Pfam" id="PF07690">
    <property type="entry name" value="MFS_1"/>
    <property type="match status" value="1"/>
</dbReference>
<keyword evidence="5 7" id="KW-0472">Membrane</keyword>
<feature type="transmembrane region" description="Helical" evidence="7">
    <location>
        <begin position="152"/>
        <end position="173"/>
    </location>
</feature>
<dbReference type="OrthoDB" id="10021397at2759"/>
<accession>A0A0C3DRC9</accession>
<dbReference type="PANTHER" id="PTHR23501">
    <property type="entry name" value="MAJOR FACILITATOR SUPERFAMILY"/>
    <property type="match status" value="1"/>
</dbReference>
<comment type="subcellular location">
    <subcellularLocation>
        <location evidence="1">Membrane</location>
        <topology evidence="1">Multi-pass membrane protein</topology>
    </subcellularLocation>
</comment>
<reference evidence="10" key="2">
    <citation type="submission" date="2015-01" db="EMBL/GenBank/DDBJ databases">
        <title>Evolutionary Origins and Diversification of the Mycorrhizal Mutualists.</title>
        <authorList>
            <consortium name="DOE Joint Genome Institute"/>
            <consortium name="Mycorrhizal Genomics Consortium"/>
            <person name="Kohler A."/>
            <person name="Kuo A."/>
            <person name="Nagy L.G."/>
            <person name="Floudas D."/>
            <person name="Copeland A."/>
            <person name="Barry K.W."/>
            <person name="Cichocki N."/>
            <person name="Veneault-Fourrey C."/>
            <person name="LaButti K."/>
            <person name="Lindquist E.A."/>
            <person name="Lipzen A."/>
            <person name="Lundell T."/>
            <person name="Morin E."/>
            <person name="Murat C."/>
            <person name="Riley R."/>
            <person name="Ohm R."/>
            <person name="Sun H."/>
            <person name="Tunlid A."/>
            <person name="Henrissat B."/>
            <person name="Grigoriev I.V."/>
            <person name="Hibbett D.S."/>
            <person name="Martin F."/>
        </authorList>
    </citation>
    <scope>NUCLEOTIDE SEQUENCE [LARGE SCALE GENOMIC DNA]</scope>
    <source>
        <strain evidence="10">Zn</strain>
    </source>
</reference>
<dbReference type="SUPFAM" id="SSF103473">
    <property type="entry name" value="MFS general substrate transporter"/>
    <property type="match status" value="1"/>
</dbReference>
<dbReference type="EMBL" id="KN832872">
    <property type="protein sequence ID" value="KIN04588.1"/>
    <property type="molecule type" value="Genomic_DNA"/>
</dbReference>
<evidence type="ECO:0000256" key="4">
    <source>
        <dbReference type="ARBA" id="ARBA00022989"/>
    </source>
</evidence>
<evidence type="ECO:0000256" key="3">
    <source>
        <dbReference type="ARBA" id="ARBA00022692"/>
    </source>
</evidence>
<feature type="domain" description="Major facilitator superfamily (MFS) profile" evidence="8">
    <location>
        <begin position="61"/>
        <end position="552"/>
    </location>
</feature>
<feature type="transmembrane region" description="Helical" evidence="7">
    <location>
        <begin position="215"/>
        <end position="235"/>
    </location>
</feature>
<evidence type="ECO:0000313" key="9">
    <source>
        <dbReference type="EMBL" id="KIN04588.1"/>
    </source>
</evidence>
<feature type="transmembrane region" description="Helical" evidence="7">
    <location>
        <begin position="361"/>
        <end position="379"/>
    </location>
</feature>
<feature type="transmembrane region" description="Helical" evidence="7">
    <location>
        <begin position="97"/>
        <end position="115"/>
    </location>
</feature>
<dbReference type="Proteomes" id="UP000054321">
    <property type="component" value="Unassembled WGS sequence"/>
</dbReference>
<feature type="transmembrane region" description="Helical" evidence="7">
    <location>
        <begin position="185"/>
        <end position="203"/>
    </location>
</feature>
<dbReference type="PROSITE" id="PS50850">
    <property type="entry name" value="MFS"/>
    <property type="match status" value="1"/>
</dbReference>